<dbReference type="STRING" id="1862672.BO225_10235"/>
<name>A0A1U7NKE1_9FIRM</name>
<comment type="caution">
    <text evidence="1">The sequence shown here is derived from an EMBL/GenBank/DDBJ whole genome shotgun (WGS) entry which is preliminary data.</text>
</comment>
<dbReference type="EMBL" id="MPKA01000102">
    <property type="protein sequence ID" value="OLU44628.1"/>
    <property type="molecule type" value="Genomic_DNA"/>
</dbReference>
<organism evidence="1 2">
    <name type="scientific">Dubosiella newyorkensis</name>
    <dbReference type="NCBI Taxonomy" id="1862672"/>
    <lineage>
        <taxon>Bacteria</taxon>
        <taxon>Bacillati</taxon>
        <taxon>Bacillota</taxon>
        <taxon>Erysipelotrichia</taxon>
        <taxon>Erysipelotrichales</taxon>
        <taxon>Erysipelotrichaceae</taxon>
        <taxon>Dubosiella</taxon>
    </lineage>
</organism>
<gene>
    <name evidence="1" type="ORF">BO225_10235</name>
</gene>
<reference evidence="1 2" key="1">
    <citation type="submission" date="2016-11" db="EMBL/GenBank/DDBJ databases">
        <title>Description of two novel members of the family Erysipelotrichaceae: Ileibacterium lipovorans gen. nov., sp. nov. and Dubosiella newyorkensis, gen. nov., sp. nov.</title>
        <authorList>
            <person name="Cox L.M."/>
            <person name="Sohn J."/>
            <person name="Tyrrell K.L."/>
            <person name="Citron D.M."/>
            <person name="Lawson P.A."/>
            <person name="Patel N.B."/>
            <person name="Iizumi T."/>
            <person name="Perez-Perez G.I."/>
            <person name="Goldstein E.J."/>
            <person name="Blaser M.J."/>
        </authorList>
    </citation>
    <scope>NUCLEOTIDE SEQUENCE [LARGE SCALE GENOMIC DNA]</scope>
    <source>
        <strain evidence="1 2">NYU-BL-A4</strain>
    </source>
</reference>
<evidence type="ECO:0000313" key="2">
    <source>
        <dbReference type="Proteomes" id="UP000186705"/>
    </source>
</evidence>
<dbReference type="AlphaFoldDB" id="A0A1U7NKE1"/>
<sequence length="141" mass="16330">MIAAVLVMCNVMEAAGTGFDKIVLEYRDVNKKHRPYIFSSSNHFTIVLPDLTYLDGVENGSTPRLSFIPVENGTKYDQKVLEFCYYRAHKISEIAEYLGVSDSTYFRKNVIENLEKQNYLHSSKLGRAKYFRTNQEMVRIE</sequence>
<proteinExistence type="predicted"/>
<dbReference type="Proteomes" id="UP000186705">
    <property type="component" value="Unassembled WGS sequence"/>
</dbReference>
<protein>
    <submittedName>
        <fullName evidence="1">Uncharacterized protein</fullName>
    </submittedName>
</protein>
<evidence type="ECO:0000313" key="1">
    <source>
        <dbReference type="EMBL" id="OLU44628.1"/>
    </source>
</evidence>
<keyword evidence="2" id="KW-1185">Reference proteome</keyword>
<accession>A0A1U7NKE1</accession>